<evidence type="ECO:0000313" key="6">
    <source>
        <dbReference type="EMBL" id="MDO6574294.1"/>
    </source>
</evidence>
<organism evidence="6 7">
    <name type="scientific">Staphylococcus pasteuri_A</name>
    <dbReference type="NCBI Taxonomy" id="3062664"/>
    <lineage>
        <taxon>Bacteria</taxon>
        <taxon>Bacillati</taxon>
        <taxon>Bacillota</taxon>
        <taxon>Bacilli</taxon>
        <taxon>Bacillales</taxon>
        <taxon>Staphylococcaceae</taxon>
        <taxon>Staphylococcus</taxon>
    </lineage>
</organism>
<comment type="subcellular location">
    <subcellularLocation>
        <location evidence="1">Membrane</location>
        <topology evidence="1">Multi-pass membrane protein</topology>
    </subcellularLocation>
</comment>
<keyword evidence="2 5" id="KW-0812">Transmembrane</keyword>
<dbReference type="Proteomes" id="UP001170310">
    <property type="component" value="Unassembled WGS sequence"/>
</dbReference>
<evidence type="ECO:0000313" key="7">
    <source>
        <dbReference type="Proteomes" id="UP001170310"/>
    </source>
</evidence>
<evidence type="ECO:0000256" key="1">
    <source>
        <dbReference type="ARBA" id="ARBA00004141"/>
    </source>
</evidence>
<proteinExistence type="predicted"/>
<feature type="transmembrane region" description="Helical" evidence="5">
    <location>
        <begin position="70"/>
        <end position="93"/>
    </location>
</feature>
<keyword evidence="4 5" id="KW-0472">Membrane</keyword>
<dbReference type="EMBL" id="JAUOQO010000007">
    <property type="protein sequence ID" value="MDO6574294.1"/>
    <property type="molecule type" value="Genomic_DNA"/>
</dbReference>
<protein>
    <submittedName>
        <fullName evidence="6">DUF4870 domain-containing protein</fullName>
    </submittedName>
</protein>
<reference evidence="6" key="1">
    <citation type="submission" date="2023-07" db="EMBL/GenBank/DDBJ databases">
        <title>Genome content predicts the carbon catabolic preferences of heterotrophic bacteria.</title>
        <authorList>
            <person name="Gralka M."/>
        </authorList>
    </citation>
    <scope>NUCLEOTIDE SEQUENCE</scope>
    <source>
        <strain evidence="6">E2R20</strain>
    </source>
</reference>
<keyword evidence="3 5" id="KW-1133">Transmembrane helix</keyword>
<evidence type="ECO:0000256" key="2">
    <source>
        <dbReference type="ARBA" id="ARBA00022692"/>
    </source>
</evidence>
<feature type="transmembrane region" description="Helical" evidence="5">
    <location>
        <begin position="99"/>
        <end position="129"/>
    </location>
</feature>
<comment type="caution">
    <text evidence="6">The sequence shown here is derived from an EMBL/GenBank/DDBJ whole genome shotgun (WGS) entry which is preliminary data.</text>
</comment>
<evidence type="ECO:0000256" key="3">
    <source>
        <dbReference type="ARBA" id="ARBA00022989"/>
    </source>
</evidence>
<sequence>MAEQLQDNEISDQTSQMVDSNDEDSRLMSMLIYLLSLFSGIIGPIIIWVIKRKESKLVDKAGKNYFNFAISYTIWTIILTVIMLIPFIIGLSMNNDTAAIIGIIFYIVGIIALLVLCLLSFIFTIIACVKYYGGKEYLIPLSIRFFK</sequence>
<evidence type="ECO:0000256" key="4">
    <source>
        <dbReference type="ARBA" id="ARBA00023136"/>
    </source>
</evidence>
<name>A0AAW7YPV0_9STAP</name>
<dbReference type="InterPro" id="IPR019109">
    <property type="entry name" value="MamF_MmsF"/>
</dbReference>
<dbReference type="AlphaFoldDB" id="A0AAW7YPV0"/>
<evidence type="ECO:0000256" key="5">
    <source>
        <dbReference type="SAM" id="Phobius"/>
    </source>
</evidence>
<dbReference type="Pfam" id="PF09685">
    <property type="entry name" value="MamF_MmsF"/>
    <property type="match status" value="1"/>
</dbReference>
<keyword evidence="7" id="KW-1185">Reference proteome</keyword>
<gene>
    <name evidence="6" type="ORF">Q4528_08985</name>
</gene>
<dbReference type="RefSeq" id="WP_046467134.1">
    <property type="nucleotide sequence ID" value="NZ_JAUOQO010000007.1"/>
</dbReference>
<accession>A0AAW7YPV0</accession>
<feature type="transmembrane region" description="Helical" evidence="5">
    <location>
        <begin position="30"/>
        <end position="50"/>
    </location>
</feature>